<dbReference type="AlphaFoldDB" id="A0A6G1L6E4"/>
<accession>A0A6G1L6E4</accession>
<dbReference type="OrthoDB" id="5201563at2759"/>
<sequence>MSVTTTQNPRTYATIRLLADYDLHHSRADERDSQVSAEPNAHPAPPPTPDVSVPWETEFRRIPPHRPMNRDRDFESRNAYNNNIERVMLYNLFHGILVVSHINKVWRATGGRLNDTLFRYRIGGEW</sequence>
<keyword evidence="3" id="KW-1185">Reference proteome</keyword>
<dbReference type="Proteomes" id="UP000799436">
    <property type="component" value="Unassembled WGS sequence"/>
</dbReference>
<reference evidence="2" key="1">
    <citation type="journal article" date="2020" name="Stud. Mycol.">
        <title>101 Dothideomycetes genomes: a test case for predicting lifestyles and emergence of pathogens.</title>
        <authorList>
            <person name="Haridas S."/>
            <person name="Albert R."/>
            <person name="Binder M."/>
            <person name="Bloem J."/>
            <person name="Labutti K."/>
            <person name="Salamov A."/>
            <person name="Andreopoulos B."/>
            <person name="Baker S."/>
            <person name="Barry K."/>
            <person name="Bills G."/>
            <person name="Bluhm B."/>
            <person name="Cannon C."/>
            <person name="Castanera R."/>
            <person name="Culley D."/>
            <person name="Daum C."/>
            <person name="Ezra D."/>
            <person name="Gonzalez J."/>
            <person name="Henrissat B."/>
            <person name="Kuo A."/>
            <person name="Liang C."/>
            <person name="Lipzen A."/>
            <person name="Lutzoni F."/>
            <person name="Magnuson J."/>
            <person name="Mondo S."/>
            <person name="Nolan M."/>
            <person name="Ohm R."/>
            <person name="Pangilinan J."/>
            <person name="Park H.-J."/>
            <person name="Ramirez L."/>
            <person name="Alfaro M."/>
            <person name="Sun H."/>
            <person name="Tritt A."/>
            <person name="Yoshinaga Y."/>
            <person name="Zwiers L.-H."/>
            <person name="Turgeon B."/>
            <person name="Goodwin S."/>
            <person name="Spatafora J."/>
            <person name="Crous P."/>
            <person name="Grigoriev I."/>
        </authorList>
    </citation>
    <scope>NUCLEOTIDE SEQUENCE</scope>
    <source>
        <strain evidence="2">CBS 116005</strain>
    </source>
</reference>
<protein>
    <submittedName>
        <fullName evidence="2">Uncharacterized protein</fullName>
    </submittedName>
</protein>
<feature type="region of interest" description="Disordered" evidence="1">
    <location>
        <begin position="28"/>
        <end position="74"/>
    </location>
</feature>
<organism evidence="2 3">
    <name type="scientific">Teratosphaeria nubilosa</name>
    <dbReference type="NCBI Taxonomy" id="161662"/>
    <lineage>
        <taxon>Eukaryota</taxon>
        <taxon>Fungi</taxon>
        <taxon>Dikarya</taxon>
        <taxon>Ascomycota</taxon>
        <taxon>Pezizomycotina</taxon>
        <taxon>Dothideomycetes</taxon>
        <taxon>Dothideomycetidae</taxon>
        <taxon>Mycosphaerellales</taxon>
        <taxon>Teratosphaeriaceae</taxon>
        <taxon>Teratosphaeria</taxon>
    </lineage>
</organism>
<evidence type="ECO:0000256" key="1">
    <source>
        <dbReference type="SAM" id="MobiDB-lite"/>
    </source>
</evidence>
<evidence type="ECO:0000313" key="2">
    <source>
        <dbReference type="EMBL" id="KAF2768447.1"/>
    </source>
</evidence>
<name>A0A6G1L6E4_9PEZI</name>
<evidence type="ECO:0000313" key="3">
    <source>
        <dbReference type="Proteomes" id="UP000799436"/>
    </source>
</evidence>
<gene>
    <name evidence="2" type="ORF">EJ03DRAFT_274177</name>
</gene>
<dbReference type="EMBL" id="ML995844">
    <property type="protein sequence ID" value="KAF2768447.1"/>
    <property type="molecule type" value="Genomic_DNA"/>
</dbReference>
<proteinExistence type="predicted"/>